<dbReference type="InterPro" id="IPR015102">
    <property type="entry name" value="Tscrpt_reg_HTH_FeoC"/>
</dbReference>
<proteinExistence type="predicted"/>
<dbReference type="Proteomes" id="UP000254266">
    <property type="component" value="Unassembled WGS sequence"/>
</dbReference>
<evidence type="ECO:0000259" key="1">
    <source>
        <dbReference type="Pfam" id="PF09012"/>
    </source>
</evidence>
<name>A0A370D8N0_9GAMM</name>
<protein>
    <submittedName>
        <fullName evidence="2">Sugar metabolism transcriptional regulator</fullName>
    </submittedName>
</protein>
<evidence type="ECO:0000313" key="3">
    <source>
        <dbReference type="Proteomes" id="UP000254266"/>
    </source>
</evidence>
<feature type="domain" description="Transcriptional regulator HTH-type FeoC" evidence="1">
    <location>
        <begin position="2"/>
        <end position="70"/>
    </location>
</feature>
<keyword evidence="3" id="KW-1185">Reference proteome</keyword>
<dbReference type="InterPro" id="IPR036390">
    <property type="entry name" value="WH_DNA-bd_sf"/>
</dbReference>
<dbReference type="AlphaFoldDB" id="A0A370D8N0"/>
<evidence type="ECO:0000313" key="2">
    <source>
        <dbReference type="EMBL" id="RDH81265.1"/>
    </source>
</evidence>
<dbReference type="Pfam" id="PF09012">
    <property type="entry name" value="FeoC"/>
    <property type="match status" value="1"/>
</dbReference>
<organism evidence="2 3">
    <name type="scientific">endosymbiont of Galathealinum brachiosum</name>
    <dbReference type="NCBI Taxonomy" id="2200906"/>
    <lineage>
        <taxon>Bacteria</taxon>
        <taxon>Pseudomonadati</taxon>
        <taxon>Pseudomonadota</taxon>
        <taxon>Gammaproteobacteria</taxon>
        <taxon>sulfur-oxidizing symbionts</taxon>
    </lineage>
</organism>
<dbReference type="SUPFAM" id="SSF46785">
    <property type="entry name" value="Winged helix' DNA-binding domain"/>
    <property type="match status" value="1"/>
</dbReference>
<comment type="caution">
    <text evidence="2">The sequence shown here is derived from an EMBL/GenBank/DDBJ whole genome shotgun (WGS) entry which is preliminary data.</text>
</comment>
<accession>A0A370D8N0</accession>
<dbReference type="EMBL" id="QFXC01000013">
    <property type="protein sequence ID" value="RDH81265.1"/>
    <property type="molecule type" value="Genomic_DNA"/>
</dbReference>
<reference evidence="2 3" key="1">
    <citation type="journal article" date="2018" name="ISME J.">
        <title>Endosymbiont genomes yield clues of tubeworm success.</title>
        <authorList>
            <person name="Li Y."/>
            <person name="Liles M.R."/>
            <person name="Halanych K.M."/>
        </authorList>
    </citation>
    <scope>NUCLEOTIDE SEQUENCE [LARGE SCALE GENOMIC DNA]</scope>
    <source>
        <strain evidence="2">A1464</strain>
    </source>
</reference>
<dbReference type="Gene3D" id="1.10.10.10">
    <property type="entry name" value="Winged helix-like DNA-binding domain superfamily/Winged helix DNA-binding domain"/>
    <property type="match status" value="1"/>
</dbReference>
<gene>
    <name evidence="2" type="ORF">DIZ80_14260</name>
</gene>
<sequence>MILTEIRDYLKIKGQAPLRDMALEFNMEQDALRPILEQWVHKGKITKLPQGTACGGGCHSCEPEAIELYQWID</sequence>
<dbReference type="InterPro" id="IPR036388">
    <property type="entry name" value="WH-like_DNA-bd_sf"/>
</dbReference>